<dbReference type="InterPro" id="IPR012334">
    <property type="entry name" value="Pectin_lyas_fold"/>
</dbReference>
<organism evidence="1 2">
    <name type="scientific">Candidatus Pantoea multigeneris</name>
    <dbReference type="NCBI Taxonomy" id="2608357"/>
    <lineage>
        <taxon>Bacteria</taxon>
        <taxon>Pseudomonadati</taxon>
        <taxon>Pseudomonadota</taxon>
        <taxon>Gammaproteobacteria</taxon>
        <taxon>Enterobacterales</taxon>
        <taxon>Erwiniaceae</taxon>
        <taxon>Pantoea</taxon>
    </lineage>
</organism>
<sequence>MTPEKQNVNSPAQAKVATVVQVRTIADLRAHEPAATGELATVLEYNVGSKMGGGVFVYDITDKKSPDDGGVTFVSAKGARWKRALHDYNDVTVLDFGAIADGKTDCAEAVRRMFNWSQKNYPATGIRFTAGEFYLSAFDIADKGEVSRFKVSGAPVNFGYFPTTLIYSDRKNSDVVFRVKARYVEIAGLVFAGQSNVDGHPANTKGFFKNIVTGGQFLRVSSVEFRNTGGRCLDLIDTLDCKIDQFYSRHSQDSIIYARWSDQAQGAWDHCTAIELSNFNIQNSKNRPALDLPRCTQSFIRNGWIEHTEYPGDLTNGQWVIEGLAIESSIYPLKLGFTRALIIQKSIHSSAKPFDYSTDGIEPWTLLSEFDRGVAEISDLGAIFQGSLSYDAITSQHHMNNFANAHTWFYVGEFHFSDKSSQIHLRMLGSAQYLSQGTTQNDFSTRTPEGVAHIYLQAREESDVIASWYGEGSSPVGRVHIEGTSARCKLYVKIPPSTGWTSALVDTNGRDRYQAGISFKFRKSFTQCSAEEGQRLDAAPTKAFQQHWTGNDKVGFGYNDNNQLILRGPYFEKAYQREDQSWYTRRFARVMYNGKPYSIELLPEDGI</sequence>
<accession>A0ABX0R5W8</accession>
<keyword evidence="2" id="KW-1185">Reference proteome</keyword>
<dbReference type="InterPro" id="IPR011050">
    <property type="entry name" value="Pectin_lyase_fold/virulence"/>
</dbReference>
<protein>
    <recommendedName>
        <fullName evidence="3">Amylovoran biosynthesis protein AmsF</fullName>
    </recommendedName>
</protein>
<comment type="caution">
    <text evidence="1">The sequence shown here is derived from an EMBL/GenBank/DDBJ whole genome shotgun (WGS) entry which is preliminary data.</text>
</comment>
<evidence type="ECO:0000313" key="2">
    <source>
        <dbReference type="Proteomes" id="UP001515683"/>
    </source>
</evidence>
<evidence type="ECO:0000313" key="1">
    <source>
        <dbReference type="EMBL" id="NIF20790.1"/>
    </source>
</evidence>
<dbReference type="RefSeq" id="WP_167012696.1">
    <property type="nucleotide sequence ID" value="NZ_VWXF01000001.1"/>
</dbReference>
<dbReference type="Gene3D" id="2.160.20.10">
    <property type="entry name" value="Single-stranded right-handed beta-helix, Pectin lyase-like"/>
    <property type="match status" value="1"/>
</dbReference>
<proteinExistence type="predicted"/>
<dbReference type="EMBL" id="VWXF01000001">
    <property type="protein sequence ID" value="NIF20790.1"/>
    <property type="molecule type" value="Genomic_DNA"/>
</dbReference>
<gene>
    <name evidence="1" type="ORF">F3J40_04050</name>
</gene>
<dbReference type="SUPFAM" id="SSF51126">
    <property type="entry name" value="Pectin lyase-like"/>
    <property type="match status" value="1"/>
</dbReference>
<name>A0ABX0R5W8_9GAMM</name>
<dbReference type="Proteomes" id="UP001515683">
    <property type="component" value="Unassembled WGS sequence"/>
</dbReference>
<evidence type="ECO:0008006" key="3">
    <source>
        <dbReference type="Google" id="ProtNLM"/>
    </source>
</evidence>
<reference evidence="1 2" key="1">
    <citation type="journal article" date="2019" name="bioRxiv">
        <title>Bacteria contribute to plant secondary compound degradation in a generalist herbivore system.</title>
        <authorList>
            <person name="Francoeur C.B."/>
            <person name="Khadempour L."/>
            <person name="Moreira-Soto R.D."/>
            <person name="Gotting K."/>
            <person name="Book A.J."/>
            <person name="Pinto-Tomas A.A."/>
            <person name="Keefover-Ring K."/>
            <person name="Currie C.R."/>
        </authorList>
    </citation>
    <scope>NUCLEOTIDE SEQUENCE [LARGE SCALE GENOMIC DNA]</scope>
    <source>
        <strain evidence="1">Acro-835</strain>
    </source>
</reference>